<feature type="domain" description="DUF302" evidence="1">
    <location>
        <begin position="41"/>
        <end position="103"/>
    </location>
</feature>
<comment type="caution">
    <text evidence="2">The sequence shown here is derived from an EMBL/GenBank/DDBJ whole genome shotgun (WGS) entry which is preliminary data.</text>
</comment>
<keyword evidence="3" id="KW-1185">Reference proteome</keyword>
<dbReference type="Proteomes" id="UP000535182">
    <property type="component" value="Unassembled WGS sequence"/>
</dbReference>
<dbReference type="PANTHER" id="PTHR38342:SF2">
    <property type="entry name" value="INNER MEMBRANE OR EXPORTED"/>
    <property type="match status" value="1"/>
</dbReference>
<dbReference type="PANTHER" id="PTHR38342">
    <property type="entry name" value="SLR5037 PROTEIN"/>
    <property type="match status" value="1"/>
</dbReference>
<dbReference type="Gene3D" id="3.30.310.70">
    <property type="entry name" value="TT1751-like domain"/>
    <property type="match status" value="1"/>
</dbReference>
<reference evidence="2 3" key="1">
    <citation type="submission" date="2020-08" db="EMBL/GenBank/DDBJ databases">
        <title>Genomic Encyclopedia of Type Strains, Phase IV (KMG-V): Genome sequencing to study the core and pangenomes of soil and plant-associated prokaryotes.</title>
        <authorList>
            <person name="Whitman W."/>
        </authorList>
    </citation>
    <scope>NUCLEOTIDE SEQUENCE [LARGE SCALE GENOMIC DNA]</scope>
    <source>
        <strain evidence="2 3">X5P2</strain>
    </source>
</reference>
<dbReference type="InterPro" id="IPR035923">
    <property type="entry name" value="TT1751-like_sf"/>
</dbReference>
<dbReference type="AlphaFoldDB" id="A0A9X0U2F8"/>
<name>A0A9X0U2F8_9BACT</name>
<gene>
    <name evidence="2" type="ORF">HDF14_000944</name>
</gene>
<sequence length="132" mass="14064">MTEQQTHEGIKTCTSRYSVDETVSRIEALLKEKGVKLFTVVDHSGEAAVAGIEMHPTKLLIFGSPKAGTPVMLAAPSAALDLPLKILVAEGADGKVLLSWNDPEWLQRRHGFSQELTANLAAAGMLAAKAAQ</sequence>
<evidence type="ECO:0000313" key="3">
    <source>
        <dbReference type="Proteomes" id="UP000535182"/>
    </source>
</evidence>
<proteinExistence type="predicted"/>
<accession>A0A9X0U2F8</accession>
<dbReference type="InterPro" id="IPR005180">
    <property type="entry name" value="DUF302"/>
</dbReference>
<dbReference type="EMBL" id="JACHEB010000002">
    <property type="protein sequence ID" value="MBB5327339.1"/>
    <property type="molecule type" value="Genomic_DNA"/>
</dbReference>
<evidence type="ECO:0000313" key="2">
    <source>
        <dbReference type="EMBL" id="MBB5327339.1"/>
    </source>
</evidence>
<organism evidence="2 3">
    <name type="scientific">Tunturiibacter gelidiferens</name>
    <dbReference type="NCBI Taxonomy" id="3069689"/>
    <lineage>
        <taxon>Bacteria</taxon>
        <taxon>Pseudomonadati</taxon>
        <taxon>Acidobacteriota</taxon>
        <taxon>Terriglobia</taxon>
        <taxon>Terriglobales</taxon>
        <taxon>Acidobacteriaceae</taxon>
        <taxon>Tunturiibacter</taxon>
    </lineage>
</organism>
<dbReference type="SUPFAM" id="SSF103247">
    <property type="entry name" value="TT1751-like"/>
    <property type="match status" value="1"/>
</dbReference>
<evidence type="ECO:0000259" key="1">
    <source>
        <dbReference type="Pfam" id="PF03625"/>
    </source>
</evidence>
<dbReference type="CDD" id="cd14797">
    <property type="entry name" value="DUF302"/>
    <property type="match status" value="1"/>
</dbReference>
<dbReference type="RefSeq" id="WP_183973964.1">
    <property type="nucleotide sequence ID" value="NZ_JACHEB010000002.1"/>
</dbReference>
<dbReference type="Pfam" id="PF03625">
    <property type="entry name" value="DUF302"/>
    <property type="match status" value="1"/>
</dbReference>
<protein>
    <submittedName>
        <fullName evidence="2">Uncharacterized protein (DUF302 family)</fullName>
    </submittedName>
</protein>